<dbReference type="SUPFAM" id="SSF56037">
    <property type="entry name" value="PheT/TilS domain"/>
    <property type="match status" value="1"/>
</dbReference>
<sequence length="393" mass="45167">MDQITALLDSFQRRNPHKQLWLAVSGGVDSMVLMHAYAHRAKDQGLETANVVYVDHNLHKDSESWGRHVLEAAKNYGLAAQVLTIQCDAKRAIEETARERRYQAIFQLMDKDDLLLTAHHFDDQKETFMFRALRGTGITGLKCMTEHSYLYGYQVGRPLLTVSQQQIHAYALKHNIQWVEDSSNTNVQFSRNAIRSALSHLQHETGFLTTQAHIKRQLSAYDELLIQSLKTLTPEPHILNVAQLKEHSAALQQELFYHWLKQLGAVSHDRVASLLHSLIHANQDKYPSDIINGFSILRYRDFAVIIALPAVMADLESSEHEVIIPQHGRIINPLGKKLSIKKMRKVGRYKKKFQQLGIPAWLRQHIPLVNEIPIFEDASISWVPPKEWRFFIQ</sequence>
<dbReference type="NCBIfam" id="TIGR02432">
    <property type="entry name" value="lysidine_TilS_N"/>
    <property type="match status" value="1"/>
</dbReference>
<dbReference type="CDD" id="cd01992">
    <property type="entry name" value="TilS_N"/>
    <property type="match status" value="1"/>
</dbReference>
<organism evidence="12 13">
    <name type="scientific">Candidatus Synchoanobacter obligatus</name>
    <dbReference type="NCBI Taxonomy" id="2919597"/>
    <lineage>
        <taxon>Bacteria</taxon>
        <taxon>Pseudomonadati</taxon>
        <taxon>Pseudomonadota</taxon>
        <taxon>Gammaproteobacteria</taxon>
        <taxon>Candidatus Comchoanobacterales</taxon>
        <taxon>Candidatus Comchoanobacteraceae</taxon>
        <taxon>Candidatus Synchoanobacter</taxon>
    </lineage>
</organism>
<dbReference type="PANTHER" id="PTHR43033">
    <property type="entry name" value="TRNA(ILE)-LYSIDINE SYNTHASE-RELATED"/>
    <property type="match status" value="1"/>
</dbReference>
<evidence type="ECO:0000313" key="13">
    <source>
        <dbReference type="Proteomes" id="UP001320768"/>
    </source>
</evidence>
<dbReference type="HAMAP" id="MF_01161">
    <property type="entry name" value="tRNA_Ile_lys_synt"/>
    <property type="match status" value="1"/>
</dbReference>
<dbReference type="SUPFAM" id="SSF52402">
    <property type="entry name" value="Adenine nucleotide alpha hydrolases-like"/>
    <property type="match status" value="1"/>
</dbReference>
<evidence type="ECO:0000259" key="11">
    <source>
        <dbReference type="Pfam" id="PF11734"/>
    </source>
</evidence>
<comment type="subcellular location">
    <subcellularLocation>
        <location evidence="1 8">Cytoplasm</location>
    </subcellularLocation>
</comment>
<comment type="caution">
    <text evidence="12">The sequence shown here is derived from an EMBL/GenBank/DDBJ whole genome shotgun (WGS) entry which is preliminary data.</text>
</comment>
<evidence type="ECO:0000259" key="9">
    <source>
        <dbReference type="Pfam" id="PF01171"/>
    </source>
</evidence>
<proteinExistence type="inferred from homology"/>
<evidence type="ECO:0000256" key="8">
    <source>
        <dbReference type="HAMAP-Rule" id="MF_01161"/>
    </source>
</evidence>
<feature type="domain" description="Lysidine-tRNA(Ile) synthetase C-terminal" evidence="11">
    <location>
        <begin position="334"/>
        <end position="369"/>
    </location>
</feature>
<dbReference type="Pfam" id="PF01171">
    <property type="entry name" value="ATP_bind_3"/>
    <property type="match status" value="1"/>
</dbReference>
<dbReference type="InterPro" id="IPR012796">
    <property type="entry name" value="Lysidine-tRNA-synth_C"/>
</dbReference>
<accession>A0ABT1L361</accession>
<feature type="domain" description="tRNA(Ile)-lysidine/2-thiocytidine synthase N-terminal" evidence="9">
    <location>
        <begin position="20"/>
        <end position="196"/>
    </location>
</feature>
<protein>
    <recommendedName>
        <fullName evidence="8">tRNA(Ile)-lysidine synthase</fullName>
        <ecNumber evidence="8">6.3.4.19</ecNumber>
    </recommendedName>
    <alternativeName>
        <fullName evidence="8">tRNA(Ile)-2-lysyl-cytidine synthase</fullName>
    </alternativeName>
    <alternativeName>
        <fullName evidence="8">tRNA(Ile)-lysidine synthetase</fullName>
    </alternativeName>
</protein>
<evidence type="ECO:0000256" key="1">
    <source>
        <dbReference type="ARBA" id="ARBA00004496"/>
    </source>
</evidence>
<keyword evidence="3 8" id="KW-0436">Ligase</keyword>
<dbReference type="InterPro" id="IPR011063">
    <property type="entry name" value="TilS/TtcA_N"/>
</dbReference>
<evidence type="ECO:0000256" key="5">
    <source>
        <dbReference type="ARBA" id="ARBA00022741"/>
    </source>
</evidence>
<name>A0ABT1L361_9GAMM</name>
<dbReference type="Pfam" id="PF09179">
    <property type="entry name" value="TilS"/>
    <property type="match status" value="1"/>
</dbReference>
<dbReference type="InterPro" id="IPR012094">
    <property type="entry name" value="tRNA_Ile_lys_synt"/>
</dbReference>
<dbReference type="Pfam" id="PF11734">
    <property type="entry name" value="TilS_C"/>
    <property type="match status" value="1"/>
</dbReference>
<comment type="domain">
    <text evidence="8">The N-terminal region contains the highly conserved SGGXDS motif, predicted to be a P-loop motif involved in ATP binding.</text>
</comment>
<comment type="catalytic activity">
    <reaction evidence="7 8">
        <text>cytidine(34) in tRNA(Ile2) + L-lysine + ATP = lysidine(34) in tRNA(Ile2) + AMP + diphosphate + H(+)</text>
        <dbReference type="Rhea" id="RHEA:43744"/>
        <dbReference type="Rhea" id="RHEA-COMP:10625"/>
        <dbReference type="Rhea" id="RHEA-COMP:10670"/>
        <dbReference type="ChEBI" id="CHEBI:15378"/>
        <dbReference type="ChEBI" id="CHEBI:30616"/>
        <dbReference type="ChEBI" id="CHEBI:32551"/>
        <dbReference type="ChEBI" id="CHEBI:33019"/>
        <dbReference type="ChEBI" id="CHEBI:82748"/>
        <dbReference type="ChEBI" id="CHEBI:83665"/>
        <dbReference type="ChEBI" id="CHEBI:456215"/>
        <dbReference type="EC" id="6.3.4.19"/>
    </reaction>
</comment>
<dbReference type="EMBL" id="JAKUDN010000001">
    <property type="protein sequence ID" value="MCP8351689.1"/>
    <property type="molecule type" value="Genomic_DNA"/>
</dbReference>
<keyword evidence="13" id="KW-1185">Reference proteome</keyword>
<feature type="binding site" evidence="8">
    <location>
        <begin position="25"/>
        <end position="30"/>
    </location>
    <ligand>
        <name>ATP</name>
        <dbReference type="ChEBI" id="CHEBI:30616"/>
    </ligand>
</feature>
<dbReference type="InterPro" id="IPR015262">
    <property type="entry name" value="tRNA_Ile_lys_synt_subst-bd"/>
</dbReference>
<evidence type="ECO:0000256" key="4">
    <source>
        <dbReference type="ARBA" id="ARBA00022694"/>
    </source>
</evidence>
<evidence type="ECO:0000256" key="3">
    <source>
        <dbReference type="ARBA" id="ARBA00022598"/>
    </source>
</evidence>
<dbReference type="RefSeq" id="WP_258568804.1">
    <property type="nucleotide sequence ID" value="NZ_JAKUDN010000001.1"/>
</dbReference>
<evidence type="ECO:0000313" key="12">
    <source>
        <dbReference type="EMBL" id="MCP8351689.1"/>
    </source>
</evidence>
<feature type="domain" description="tRNA(Ile)-lysidine synthase substrate-binding" evidence="10">
    <location>
        <begin position="239"/>
        <end position="301"/>
    </location>
</feature>
<comment type="function">
    <text evidence="8">Ligates lysine onto the cytidine present at position 34 of the AUA codon-specific tRNA(Ile) that contains the anticodon CAU, in an ATP-dependent manner. Cytidine is converted to lysidine, thus changing the amino acid specificity of the tRNA from methionine to isoleucine.</text>
</comment>
<gene>
    <name evidence="8 12" type="primary">tilS</name>
    <name evidence="12" type="ORF">MKS91_00040</name>
</gene>
<keyword evidence="4 8" id="KW-0819">tRNA processing</keyword>
<keyword evidence="6 8" id="KW-0067">ATP-binding</keyword>
<comment type="similarity">
    <text evidence="8">Belongs to the tRNA(Ile)-lysidine synthase family.</text>
</comment>
<evidence type="ECO:0000256" key="2">
    <source>
        <dbReference type="ARBA" id="ARBA00022490"/>
    </source>
</evidence>
<dbReference type="InterPro" id="IPR012795">
    <property type="entry name" value="tRNA_Ile_lys_synt_N"/>
</dbReference>
<dbReference type="Gene3D" id="1.20.59.20">
    <property type="match status" value="1"/>
</dbReference>
<keyword evidence="5 8" id="KW-0547">Nucleotide-binding</keyword>
<evidence type="ECO:0000256" key="7">
    <source>
        <dbReference type="ARBA" id="ARBA00048539"/>
    </source>
</evidence>
<evidence type="ECO:0000256" key="6">
    <source>
        <dbReference type="ARBA" id="ARBA00022840"/>
    </source>
</evidence>
<dbReference type="Proteomes" id="UP001320768">
    <property type="component" value="Unassembled WGS sequence"/>
</dbReference>
<dbReference type="GO" id="GO:0032267">
    <property type="term" value="F:tRNA(Ile)-lysidine synthase activity"/>
    <property type="evidence" value="ECO:0007669"/>
    <property type="project" value="UniProtKB-EC"/>
</dbReference>
<dbReference type="EC" id="6.3.4.19" evidence="8"/>
<reference evidence="12 13" key="1">
    <citation type="journal article" date="2022" name="Nat. Microbiol.">
        <title>The microbiome of a bacterivorous marine choanoflagellate contains a resource-demanding obligate bacterial associate.</title>
        <authorList>
            <person name="Needham D.M."/>
            <person name="Poirier C."/>
            <person name="Bachy C."/>
            <person name="George E.E."/>
            <person name="Wilken S."/>
            <person name="Yung C.C.M."/>
            <person name="Limardo A.J."/>
            <person name="Morando M."/>
            <person name="Sudek L."/>
            <person name="Malmstrom R.R."/>
            <person name="Keeling P.J."/>
            <person name="Santoro A.E."/>
            <person name="Worden A.Z."/>
        </authorList>
    </citation>
    <scope>NUCLEOTIDE SEQUENCE [LARGE SCALE GENOMIC DNA]</scope>
    <source>
        <strain evidence="12 13">Comchoano-2</strain>
    </source>
</reference>
<dbReference type="InterPro" id="IPR014729">
    <property type="entry name" value="Rossmann-like_a/b/a_fold"/>
</dbReference>
<evidence type="ECO:0000259" key="10">
    <source>
        <dbReference type="Pfam" id="PF09179"/>
    </source>
</evidence>
<dbReference type="Gene3D" id="3.40.50.620">
    <property type="entry name" value="HUPs"/>
    <property type="match status" value="1"/>
</dbReference>
<keyword evidence="2 8" id="KW-0963">Cytoplasm</keyword>
<dbReference type="PANTHER" id="PTHR43033:SF1">
    <property type="entry name" value="TRNA(ILE)-LYSIDINE SYNTHASE-RELATED"/>
    <property type="match status" value="1"/>
</dbReference>
<dbReference type="SUPFAM" id="SSF82829">
    <property type="entry name" value="MesJ substrate recognition domain-like"/>
    <property type="match status" value="1"/>
</dbReference>